<name>A0A381UWE5_9ZZZZ</name>
<dbReference type="InterPro" id="IPR013108">
    <property type="entry name" value="Amidohydro_3"/>
</dbReference>
<dbReference type="InterPro" id="IPR011059">
    <property type="entry name" value="Metal-dep_hydrolase_composite"/>
</dbReference>
<dbReference type="EMBL" id="UINC01007284">
    <property type="protein sequence ID" value="SVA32462.1"/>
    <property type="molecule type" value="Genomic_DNA"/>
</dbReference>
<feature type="domain" description="Amidohydrolase 3" evidence="1">
    <location>
        <begin position="37"/>
        <end position="439"/>
    </location>
</feature>
<organism evidence="2">
    <name type="scientific">marine metagenome</name>
    <dbReference type="NCBI Taxonomy" id="408172"/>
    <lineage>
        <taxon>unclassified sequences</taxon>
        <taxon>metagenomes</taxon>
        <taxon>ecological metagenomes</taxon>
    </lineage>
</organism>
<dbReference type="SUPFAM" id="SSF51338">
    <property type="entry name" value="Composite domain of metallo-dependent hydrolases"/>
    <property type="match status" value="1"/>
</dbReference>
<protein>
    <recommendedName>
        <fullName evidence="1">Amidohydrolase 3 domain-containing protein</fullName>
    </recommendedName>
</protein>
<dbReference type="Gene3D" id="3.20.20.140">
    <property type="entry name" value="Metal-dependent hydrolases"/>
    <property type="match status" value="2"/>
</dbReference>
<accession>A0A381UWE5</accession>
<reference evidence="2" key="1">
    <citation type="submission" date="2018-05" db="EMBL/GenBank/DDBJ databases">
        <authorList>
            <person name="Lanie J.A."/>
            <person name="Ng W.-L."/>
            <person name="Kazmierczak K.M."/>
            <person name="Andrzejewski T.M."/>
            <person name="Davidsen T.M."/>
            <person name="Wayne K.J."/>
            <person name="Tettelin H."/>
            <person name="Glass J.I."/>
            <person name="Rusch D."/>
            <person name="Podicherti R."/>
            <person name="Tsui H.-C.T."/>
            <person name="Winkler M.E."/>
        </authorList>
    </citation>
    <scope>NUCLEOTIDE SEQUENCE</scope>
</reference>
<dbReference type="PANTHER" id="PTHR22642:SF2">
    <property type="entry name" value="PROTEIN LONG AFTER FAR-RED 3"/>
    <property type="match status" value="1"/>
</dbReference>
<sequence>MLLIRNAEVEGSRDLDVFCHDGKIHDIGQNLVHPDAETVDANGGVLLPGLHDHHVHLFALAAARRSVPCGPPEVGDDETLATVLRNAEDSTDGWIRGVGYHESVAGMLDRHVLDVMVPERPIRIQHRSGKMWFMNSVALQVLGVNESNGQLFRKDEWIRERLGSAIDHWADVTATSRLLASYGVTGITDATASNNAEVERDWSAIDLYQRVRLMGNEDLGHGSLKIMLDDYALPEIDGFQQRIRAAHDRGRPVAVHCVTRTELVYTLSALTEIGSLAGDRIEHASVVDESTLDLMLRVGVCVVTQPNFLVERGDQYLKDVDAQQLEFLYRAKTFLDAGIPLAGGTDAPFGGADPWAAMRAAVHRRTASGEVIGEQEKLTPEQAIAMFTSSVDMPGGASRRIAPGQTADLCLLQRPWAEARDRISKDDVAMTVMAGTITYRR</sequence>
<dbReference type="AlphaFoldDB" id="A0A381UWE5"/>
<dbReference type="GO" id="GO:0016810">
    <property type="term" value="F:hydrolase activity, acting on carbon-nitrogen (but not peptide) bonds"/>
    <property type="evidence" value="ECO:0007669"/>
    <property type="project" value="InterPro"/>
</dbReference>
<dbReference type="Pfam" id="PF07969">
    <property type="entry name" value="Amidohydro_3"/>
    <property type="match status" value="1"/>
</dbReference>
<gene>
    <name evidence="2" type="ORF">METZ01_LOCUS85316</name>
</gene>
<dbReference type="Gene3D" id="3.10.310.70">
    <property type="match status" value="1"/>
</dbReference>
<dbReference type="InterPro" id="IPR032466">
    <property type="entry name" value="Metal_Hydrolase"/>
</dbReference>
<dbReference type="Gene3D" id="2.30.40.10">
    <property type="entry name" value="Urease, subunit C, domain 1"/>
    <property type="match status" value="1"/>
</dbReference>
<evidence type="ECO:0000313" key="2">
    <source>
        <dbReference type="EMBL" id="SVA32462.1"/>
    </source>
</evidence>
<proteinExistence type="predicted"/>
<dbReference type="SUPFAM" id="SSF51556">
    <property type="entry name" value="Metallo-dependent hydrolases"/>
    <property type="match status" value="1"/>
</dbReference>
<dbReference type="PANTHER" id="PTHR22642">
    <property type="entry name" value="IMIDAZOLONEPROPIONASE"/>
    <property type="match status" value="1"/>
</dbReference>
<evidence type="ECO:0000259" key="1">
    <source>
        <dbReference type="Pfam" id="PF07969"/>
    </source>
</evidence>